<keyword evidence="2" id="KW-1133">Transmembrane helix</keyword>
<dbReference type="EMBL" id="CP022425">
    <property type="protein sequence ID" value="ASM79286.1"/>
    <property type="molecule type" value="Genomic_DNA"/>
</dbReference>
<keyword evidence="3" id="KW-0614">Plasmid</keyword>
<evidence type="ECO:0000256" key="1">
    <source>
        <dbReference type="SAM" id="MobiDB-lite"/>
    </source>
</evidence>
<geneLocation type="plasmid" evidence="4">
    <name>pvf2</name>
</geneLocation>
<evidence type="ECO:0000313" key="3">
    <source>
        <dbReference type="EMBL" id="ASM79286.1"/>
    </source>
</evidence>
<feature type="transmembrane region" description="Helical" evidence="2">
    <location>
        <begin position="60"/>
        <end position="82"/>
    </location>
</feature>
<dbReference type="Proteomes" id="UP000199729">
    <property type="component" value="Plasmid pVF2"/>
</dbReference>
<gene>
    <name evidence="3" type="ORF">VITFI_CDS3509</name>
</gene>
<feature type="transmembrane region" description="Helical" evidence="2">
    <location>
        <begin position="553"/>
        <end position="576"/>
    </location>
</feature>
<feature type="transmembrane region" description="Helical" evidence="2">
    <location>
        <begin position="611"/>
        <end position="630"/>
    </location>
</feature>
<accession>A0A221KJU3</accession>
<feature type="region of interest" description="Disordered" evidence="1">
    <location>
        <begin position="668"/>
        <end position="785"/>
    </location>
</feature>
<dbReference type="InterPro" id="IPR027628">
    <property type="entry name" value="DotA_TraY"/>
</dbReference>
<feature type="region of interest" description="Disordered" evidence="1">
    <location>
        <begin position="854"/>
        <end position="904"/>
    </location>
</feature>
<organism evidence="3 4">
    <name type="scientific">Vitreoscilla filiformis</name>
    <dbReference type="NCBI Taxonomy" id="63"/>
    <lineage>
        <taxon>Bacteria</taxon>
        <taxon>Pseudomonadati</taxon>
        <taxon>Pseudomonadota</taxon>
        <taxon>Betaproteobacteria</taxon>
        <taxon>Neisseriales</taxon>
        <taxon>Neisseriaceae</taxon>
        <taxon>Vitreoscilla</taxon>
    </lineage>
</organism>
<protein>
    <recommendedName>
        <fullName evidence="5">Type IV secretion system protein DotA-like protein</fullName>
    </recommendedName>
</protein>
<proteinExistence type="predicted"/>
<feature type="compositionally biased region" description="Polar residues" evidence="1">
    <location>
        <begin position="750"/>
        <end position="785"/>
    </location>
</feature>
<reference evidence="3 4" key="1">
    <citation type="submission" date="2017-07" db="EMBL/GenBank/DDBJ databases">
        <title>Complete Genome Sequence of the cosmetic ferment Vitreoscilla filiformis (ATCC15551).</title>
        <authorList>
            <person name="Contreras S."/>
            <person name="Sagory-Zalkind P."/>
            <person name="Blanquart H."/>
            <person name="Iltis A."/>
            <person name="Morand S.C."/>
        </authorList>
    </citation>
    <scope>NUCLEOTIDE SEQUENCE [LARGE SCALE GENOMIC DNA]</scope>
    <source>
        <strain evidence="3 4">ATCC 15551</strain>
        <plasmid evidence="4">Plasmid pvf2</plasmid>
    </source>
</reference>
<dbReference type="NCBIfam" id="TIGR04346">
    <property type="entry name" value="DotA_TraY"/>
    <property type="match status" value="1"/>
</dbReference>
<feature type="transmembrane region" description="Helical" evidence="2">
    <location>
        <begin position="509"/>
        <end position="533"/>
    </location>
</feature>
<evidence type="ECO:0000313" key="4">
    <source>
        <dbReference type="Proteomes" id="UP000199729"/>
    </source>
</evidence>
<feature type="transmembrane region" description="Helical" evidence="2">
    <location>
        <begin position="6"/>
        <end position="24"/>
    </location>
</feature>
<dbReference type="AlphaFoldDB" id="A0A221KJU3"/>
<feature type="transmembrane region" description="Helical" evidence="2">
    <location>
        <begin position="588"/>
        <end position="605"/>
    </location>
</feature>
<feature type="compositionally biased region" description="Gly residues" evidence="1">
    <location>
        <begin position="685"/>
        <end position="704"/>
    </location>
</feature>
<keyword evidence="2" id="KW-0472">Membrane</keyword>
<sequence>MTFNSGLLVVGSIIVSYVAVMGAVNTANDGEAMGKAWSTVWTPVRIVAGAGVLLPSASGYSFIQMLVLMISLWSAGFGSTIYKAGMTLSFLKPDGIVATSTSTPGSSYGLREFAKAYLPVAYCARAANTIYADPAGNPSVMANNAQADRITTVDGRTDYTFFIKDRNAATNLAGGEPFCGTVKISTYTPTGSAEATGTSVAISTLHSGISSAKAAAAVALMTDIDNWVATMPSDWTQPGWNNVNSAQFNSIVKTREDALVAQMTAQASGSEASINNGVDAFVTAMTDEGWASAGGWYQRVGAIRKEINGLMKEPAGSATEPSLSSLPEDARAQVLMGSVTTLAETIIKKAEEPGKGYDVTSAPAADFGSAFPKSGTSDINVSAMKDDIGSKFGSLVNTTMKGATDIMIGSGSGVDAVSRIKLTGDYLVLALTSVELAKVTLQTSVTALRVVVGAAGGLQVLGNKADFRGVTDPLWDWVLAVPIEMLKELGSYLKPLAFYFSVLLPSLPYTIFMVTVVGWLLSVLLTTIAAPMWAIMHMRPSQTFVGSEAQGYLLLMALFARPALAVIGLFAAMLVADPVVDFITQAFFSMRGAVVTSTGMFPGALVDFITFAWWMVAFGIVLLPVLYMIFGLPNALPDRVLAWLNVGVQDLGATHAASNIRGGVAMAAMQQAASKSQPRRLPDEGGNGGSPRGPIGGGGPGRGDGSLRSLPGNTPINAGHQGVAPATSDSLDPGAGPTSPRGIGGGQGVASPTSSTNNPAAPLSAGTSNPPSSQVDFSERSGSQRLSDAVGVALGTAAVSAARALKESGSRVLAGDVRGGVAALGSGIADAASATANEGAAAYREGAEARIAAAVASKQGSAPSGTDTSSDAPLEQATDAPVESDSVVSAGAEAPQATSQEEKA</sequence>
<feature type="transmembrane region" description="Helical" evidence="2">
    <location>
        <begin position="36"/>
        <end position="54"/>
    </location>
</feature>
<evidence type="ECO:0000256" key="2">
    <source>
        <dbReference type="SAM" id="Phobius"/>
    </source>
</evidence>
<name>A0A221KJU3_VITFI</name>
<dbReference type="KEGG" id="vff:VITFI_CDS3509"/>
<evidence type="ECO:0008006" key="5">
    <source>
        <dbReference type="Google" id="ProtNLM"/>
    </source>
</evidence>
<feature type="compositionally biased region" description="Polar residues" evidence="1">
    <location>
        <begin position="858"/>
        <end position="871"/>
    </location>
</feature>
<keyword evidence="4" id="KW-1185">Reference proteome</keyword>
<keyword evidence="2" id="KW-0812">Transmembrane</keyword>